<dbReference type="Pfam" id="PF06733">
    <property type="entry name" value="DEAD_2"/>
    <property type="match status" value="1"/>
</dbReference>
<reference evidence="19" key="1">
    <citation type="journal article" date="2023" name="IScience">
        <title>Live-bearing cockroach genome reveals convergent evolutionary mechanisms linked to viviparity in insects and beyond.</title>
        <authorList>
            <person name="Fouks B."/>
            <person name="Harrison M.C."/>
            <person name="Mikhailova A.A."/>
            <person name="Marchal E."/>
            <person name="English S."/>
            <person name="Carruthers M."/>
            <person name="Jennings E.C."/>
            <person name="Chiamaka E.L."/>
            <person name="Frigard R.A."/>
            <person name="Pippel M."/>
            <person name="Attardo G.M."/>
            <person name="Benoit J.B."/>
            <person name="Bornberg-Bauer E."/>
            <person name="Tobe S.S."/>
        </authorList>
    </citation>
    <scope>NUCLEOTIDE SEQUENCE</scope>
    <source>
        <strain evidence="19">Stay&amp;Tobe</strain>
    </source>
</reference>
<keyword evidence="12" id="KW-0234">DNA repair</keyword>
<dbReference type="GO" id="GO:0003677">
    <property type="term" value="F:DNA binding"/>
    <property type="evidence" value="ECO:0007669"/>
    <property type="project" value="UniProtKB-KW"/>
</dbReference>
<evidence type="ECO:0000256" key="13">
    <source>
        <dbReference type="ARBA" id="ARBA00023235"/>
    </source>
</evidence>
<dbReference type="Gene3D" id="3.40.50.300">
    <property type="entry name" value="P-loop containing nucleotide triphosphate hydrolases"/>
    <property type="match status" value="2"/>
</dbReference>
<keyword evidence="3" id="KW-0479">Metal-binding</keyword>
<dbReference type="InterPro" id="IPR006554">
    <property type="entry name" value="Helicase-like_DEXD_c2"/>
</dbReference>
<evidence type="ECO:0000256" key="10">
    <source>
        <dbReference type="ARBA" id="ARBA00023014"/>
    </source>
</evidence>
<dbReference type="InterPro" id="IPR030845">
    <property type="entry name" value="RTEL1"/>
</dbReference>
<dbReference type="SUPFAM" id="SSF52540">
    <property type="entry name" value="P-loop containing nucleoside triphosphate hydrolases"/>
    <property type="match status" value="1"/>
</dbReference>
<sequence>MPEYMINEVPVNFPYEPYSVQTTYMEKVIECLKTGVNGMLESPTGTGKTLCLLCASLSWLTLKKLQIQVSSLPNETCNDLFRGLQNAPDAASSSTWNSVLEPSSVSLSIIYASRTHSQLTQVIQELKKSGYSHIKVSVLGSREQLCINPLVSQVQEHVAKVNKCRALIKVKNCYFYNNVERKMGNNAEFMDNAVMDIEDLVKAGQKKKLCPYYTARELKNNADIIFIPYNYILDQKRMRTQDISLAGNIVILDEAHNIEKICEESVSMSISSTDVALCITEITQIMEDFVKNNDVGFNETDDSPSDFNLEDLCMLKAMFLELERAIDGIELKSEDATFPGPYIVELLAQAQVTQQNYNLLLEVLQNVIQFRSVTNQFSLQFKAAALQKVVELLDLVFKSSTSDFVYHFERLKKNFKVHVTAEESKSSKQTSDFWNNTNSTNKTNGKVISFMCFSPSYGMKELMKQGVRCVIFTSGTLSPLPALMSELDISIPITLENPHVIGQNQVNVCIVKKGADGFELNSSYRTRNDPKYINSLGGTILNMSRIVPHGLLVFFPSYPVMYMCKEAWQESGVWSQITKMKPIFVEPRSKDSFSQVMREYYEAVQDPTYRGACFMAVTRGKVSEGLDFVDVNGRAVIVTGLPYPPMKDAYVKLKKEYLSENCKKEKDSNCLTADQWYLYEATRAVNQAIGRVIRHKDDYGAIILCDSRFEQKNIMTALSTWIQPQIKKYDTFGPVIRDLKKFFFNVMYRRDVTVVKSNIPLASDVILGEYVSTVNESSRSEAGPESGKKKDLFSALDKPTTVIDFNAVNIMPLSQTSGCNSSCSSIAKSSASTSKSEQNKETNEKSNNTEPRPSDKQTINSTVVYFEKVKKSLDTSNYYKFKSICFEYDKTKDINKLLTYLQDIFLGESRNFTSLFRDFRCFVKSRHRNEFDDF</sequence>
<evidence type="ECO:0000256" key="16">
    <source>
        <dbReference type="ARBA" id="ARBA00073810"/>
    </source>
</evidence>
<dbReference type="GO" id="GO:0046872">
    <property type="term" value="F:metal ion binding"/>
    <property type="evidence" value="ECO:0007669"/>
    <property type="project" value="UniProtKB-KW"/>
</dbReference>
<dbReference type="InterPro" id="IPR057498">
    <property type="entry name" value="Rtel1_ARCH"/>
</dbReference>
<accession>A0AAD7ZX20</accession>
<evidence type="ECO:0000256" key="14">
    <source>
        <dbReference type="ARBA" id="ARBA00023242"/>
    </source>
</evidence>
<organism evidence="19 20">
    <name type="scientific">Diploptera punctata</name>
    <name type="common">Pacific beetle cockroach</name>
    <dbReference type="NCBI Taxonomy" id="6984"/>
    <lineage>
        <taxon>Eukaryota</taxon>
        <taxon>Metazoa</taxon>
        <taxon>Ecdysozoa</taxon>
        <taxon>Arthropoda</taxon>
        <taxon>Hexapoda</taxon>
        <taxon>Insecta</taxon>
        <taxon>Pterygota</taxon>
        <taxon>Neoptera</taxon>
        <taxon>Polyneoptera</taxon>
        <taxon>Dictyoptera</taxon>
        <taxon>Blattodea</taxon>
        <taxon>Blaberoidea</taxon>
        <taxon>Blaberidae</taxon>
        <taxon>Diplopterinae</taxon>
        <taxon>Diploptera</taxon>
    </lineage>
</organism>
<dbReference type="GO" id="GO:0006281">
    <property type="term" value="P:DNA repair"/>
    <property type="evidence" value="ECO:0007669"/>
    <property type="project" value="UniProtKB-KW"/>
</dbReference>
<dbReference type="GO" id="GO:0006260">
    <property type="term" value="P:DNA replication"/>
    <property type="evidence" value="ECO:0007669"/>
    <property type="project" value="InterPro"/>
</dbReference>
<feature type="region of interest" description="Disordered" evidence="17">
    <location>
        <begin position="830"/>
        <end position="857"/>
    </location>
</feature>
<feature type="non-terminal residue" evidence="19">
    <location>
        <position position="934"/>
    </location>
</feature>
<name>A0AAD7ZX20_DIPPU</name>
<keyword evidence="8" id="KW-0067">ATP-binding</keyword>
<evidence type="ECO:0000256" key="17">
    <source>
        <dbReference type="SAM" id="MobiDB-lite"/>
    </source>
</evidence>
<dbReference type="AlphaFoldDB" id="A0AAD7ZX20"/>
<dbReference type="GO" id="GO:0005634">
    <property type="term" value="C:nucleus"/>
    <property type="evidence" value="ECO:0007669"/>
    <property type="project" value="UniProtKB-SubCell"/>
</dbReference>
<dbReference type="InterPro" id="IPR010614">
    <property type="entry name" value="RAD3-like_helicase_DEAD"/>
</dbReference>
<evidence type="ECO:0000256" key="12">
    <source>
        <dbReference type="ARBA" id="ARBA00023204"/>
    </source>
</evidence>
<dbReference type="InterPro" id="IPR045028">
    <property type="entry name" value="DinG/Rad3-like"/>
</dbReference>
<keyword evidence="9" id="KW-0408">Iron</keyword>
<evidence type="ECO:0000256" key="2">
    <source>
        <dbReference type="ARBA" id="ARBA00022485"/>
    </source>
</evidence>
<dbReference type="Gene3D" id="1.20.1160.20">
    <property type="match status" value="1"/>
</dbReference>
<evidence type="ECO:0000256" key="1">
    <source>
        <dbReference type="ARBA" id="ARBA00004123"/>
    </source>
</evidence>
<dbReference type="GO" id="GO:0005524">
    <property type="term" value="F:ATP binding"/>
    <property type="evidence" value="ECO:0007669"/>
    <property type="project" value="UniProtKB-KW"/>
</dbReference>
<evidence type="ECO:0000256" key="6">
    <source>
        <dbReference type="ARBA" id="ARBA00022801"/>
    </source>
</evidence>
<keyword evidence="13" id="KW-0413">Isomerase</keyword>
<dbReference type="PROSITE" id="PS51193">
    <property type="entry name" value="HELICASE_ATP_BIND_2"/>
    <property type="match status" value="1"/>
</dbReference>
<evidence type="ECO:0000256" key="5">
    <source>
        <dbReference type="ARBA" id="ARBA00022763"/>
    </source>
</evidence>
<dbReference type="InterPro" id="IPR006555">
    <property type="entry name" value="ATP-dep_Helicase_C"/>
</dbReference>
<dbReference type="GO" id="GO:0016818">
    <property type="term" value="F:hydrolase activity, acting on acid anhydrides, in phosphorus-containing anhydrides"/>
    <property type="evidence" value="ECO:0007669"/>
    <property type="project" value="InterPro"/>
</dbReference>
<evidence type="ECO:0000256" key="9">
    <source>
        <dbReference type="ARBA" id="ARBA00023004"/>
    </source>
</evidence>
<dbReference type="SMART" id="SM00488">
    <property type="entry name" value="DEXDc2"/>
    <property type="match status" value="1"/>
</dbReference>
<dbReference type="GO" id="GO:0090657">
    <property type="term" value="P:telomeric loop disassembly"/>
    <property type="evidence" value="ECO:0007669"/>
    <property type="project" value="TreeGrafter"/>
</dbReference>
<proteinExistence type="inferred from homology"/>
<dbReference type="EMBL" id="JASPKZ010006043">
    <property type="protein sequence ID" value="KAJ9587971.1"/>
    <property type="molecule type" value="Genomic_DNA"/>
</dbReference>
<keyword evidence="2" id="KW-0004">4Fe-4S</keyword>
<evidence type="ECO:0000313" key="20">
    <source>
        <dbReference type="Proteomes" id="UP001233999"/>
    </source>
</evidence>
<evidence type="ECO:0000256" key="7">
    <source>
        <dbReference type="ARBA" id="ARBA00022806"/>
    </source>
</evidence>
<dbReference type="InterPro" id="IPR013020">
    <property type="entry name" value="Rad3/Chl1-like"/>
</dbReference>
<dbReference type="InterPro" id="IPR014013">
    <property type="entry name" value="Helic_SF1/SF2_ATP-bd_DinG/Rad3"/>
</dbReference>
<evidence type="ECO:0000256" key="4">
    <source>
        <dbReference type="ARBA" id="ARBA00022741"/>
    </source>
</evidence>
<evidence type="ECO:0000259" key="18">
    <source>
        <dbReference type="PROSITE" id="PS51193"/>
    </source>
</evidence>
<dbReference type="Pfam" id="PF23116">
    <property type="entry name" value="HHD_RTEL1"/>
    <property type="match status" value="1"/>
</dbReference>
<dbReference type="PANTHER" id="PTHR11472">
    <property type="entry name" value="DNA REPAIR DEAD HELICASE RAD3/XP-D SUBFAMILY MEMBER"/>
    <property type="match status" value="1"/>
</dbReference>
<feature type="domain" description="Helicase ATP-binding" evidence="18">
    <location>
        <begin position="7"/>
        <end position="301"/>
    </location>
</feature>
<dbReference type="HAMAP" id="MF_03065">
    <property type="entry name" value="RTEL1"/>
    <property type="match status" value="1"/>
</dbReference>
<dbReference type="Pfam" id="PF23109">
    <property type="entry name" value="ARCH_RTEL1"/>
    <property type="match status" value="1"/>
</dbReference>
<dbReference type="GO" id="GO:0003678">
    <property type="term" value="F:DNA helicase activity"/>
    <property type="evidence" value="ECO:0007669"/>
    <property type="project" value="InterPro"/>
</dbReference>
<comment type="subcellular location">
    <subcellularLocation>
        <location evidence="1">Nucleus</location>
    </subcellularLocation>
</comment>
<evidence type="ECO:0000256" key="3">
    <source>
        <dbReference type="ARBA" id="ARBA00022723"/>
    </source>
</evidence>
<keyword evidence="20" id="KW-1185">Reference proteome</keyword>
<dbReference type="GO" id="GO:0010569">
    <property type="term" value="P:regulation of double-strand break repair via homologous recombination"/>
    <property type="evidence" value="ECO:0007669"/>
    <property type="project" value="TreeGrafter"/>
</dbReference>
<dbReference type="GO" id="GO:0006310">
    <property type="term" value="P:DNA recombination"/>
    <property type="evidence" value="ECO:0007669"/>
    <property type="project" value="InterPro"/>
</dbReference>
<dbReference type="SMART" id="SM00491">
    <property type="entry name" value="HELICc2"/>
    <property type="match status" value="1"/>
</dbReference>
<dbReference type="FunFam" id="3.40.50.300:FF:000431">
    <property type="entry name" value="Regulator of telomere elongation helicase 1"/>
    <property type="match status" value="1"/>
</dbReference>
<keyword evidence="6" id="KW-0378">Hydrolase</keyword>
<keyword evidence="4" id="KW-0547">Nucleotide-binding</keyword>
<dbReference type="InterPro" id="IPR027417">
    <property type="entry name" value="P-loop_NTPase"/>
</dbReference>
<evidence type="ECO:0000256" key="11">
    <source>
        <dbReference type="ARBA" id="ARBA00023125"/>
    </source>
</evidence>
<keyword evidence="11" id="KW-0238">DNA-binding</keyword>
<evidence type="ECO:0000256" key="15">
    <source>
        <dbReference type="ARBA" id="ARBA00049360"/>
    </source>
</evidence>
<protein>
    <recommendedName>
        <fullName evidence="16">Regulator of telomere elongation helicase 1 homolog</fullName>
    </recommendedName>
</protein>
<dbReference type="PANTHER" id="PTHR11472:SF34">
    <property type="entry name" value="REGULATOR OF TELOMERE ELONGATION HELICASE 1"/>
    <property type="match status" value="1"/>
</dbReference>
<dbReference type="CDD" id="cd18788">
    <property type="entry name" value="SF2_C_XPD"/>
    <property type="match status" value="1"/>
</dbReference>
<keyword evidence="10" id="KW-0411">Iron-sulfur</keyword>
<comment type="catalytic activity">
    <reaction evidence="15">
        <text>ATP + H2O = ADP + phosphate + H(+)</text>
        <dbReference type="Rhea" id="RHEA:13065"/>
        <dbReference type="ChEBI" id="CHEBI:15377"/>
        <dbReference type="ChEBI" id="CHEBI:15378"/>
        <dbReference type="ChEBI" id="CHEBI:30616"/>
        <dbReference type="ChEBI" id="CHEBI:43474"/>
        <dbReference type="ChEBI" id="CHEBI:456216"/>
    </reaction>
</comment>
<dbReference type="GO" id="GO:0045910">
    <property type="term" value="P:negative regulation of DNA recombination"/>
    <property type="evidence" value="ECO:0007669"/>
    <property type="project" value="TreeGrafter"/>
</dbReference>
<dbReference type="Pfam" id="PF13307">
    <property type="entry name" value="Helicase_C_2"/>
    <property type="match status" value="1"/>
</dbReference>
<evidence type="ECO:0000256" key="8">
    <source>
        <dbReference type="ARBA" id="ARBA00022840"/>
    </source>
</evidence>
<keyword evidence="7" id="KW-0347">Helicase</keyword>
<reference evidence="19" key="2">
    <citation type="submission" date="2023-05" db="EMBL/GenBank/DDBJ databases">
        <authorList>
            <person name="Fouks B."/>
        </authorList>
    </citation>
    <scope>NUCLEOTIDE SEQUENCE</scope>
    <source>
        <strain evidence="19">Stay&amp;Tobe</strain>
        <tissue evidence="19">Testes</tissue>
    </source>
</reference>
<gene>
    <name evidence="19" type="ORF">L9F63_018600</name>
</gene>
<comment type="caution">
    <text evidence="19">The sequence shown here is derived from an EMBL/GenBank/DDBJ whole genome shotgun (WGS) entry which is preliminary data.</text>
</comment>
<dbReference type="NCBIfam" id="TIGR00604">
    <property type="entry name" value="rad3"/>
    <property type="match status" value="1"/>
</dbReference>
<dbReference type="GO" id="GO:0070182">
    <property type="term" value="F:DNA polymerase binding"/>
    <property type="evidence" value="ECO:0007669"/>
    <property type="project" value="TreeGrafter"/>
</dbReference>
<evidence type="ECO:0000313" key="19">
    <source>
        <dbReference type="EMBL" id="KAJ9587971.1"/>
    </source>
</evidence>
<dbReference type="GO" id="GO:0051539">
    <property type="term" value="F:4 iron, 4 sulfur cluster binding"/>
    <property type="evidence" value="ECO:0007669"/>
    <property type="project" value="UniProtKB-KW"/>
</dbReference>
<dbReference type="Proteomes" id="UP001233999">
    <property type="component" value="Unassembled WGS sequence"/>
</dbReference>
<keyword evidence="5" id="KW-0227">DNA damage</keyword>
<dbReference type="GO" id="GO:1904430">
    <property type="term" value="P:negative regulation of t-circle formation"/>
    <property type="evidence" value="ECO:0007669"/>
    <property type="project" value="TreeGrafter"/>
</dbReference>
<keyword evidence="14" id="KW-0539">Nucleus</keyword>